<keyword evidence="3" id="KW-1185">Reference proteome</keyword>
<proteinExistence type="predicted"/>
<organism evidence="2 3">
    <name type="scientific">Symbiodinium microadriaticum</name>
    <name type="common">Dinoflagellate</name>
    <name type="synonym">Zooxanthella microadriatica</name>
    <dbReference type="NCBI Taxonomy" id="2951"/>
    <lineage>
        <taxon>Eukaryota</taxon>
        <taxon>Sar</taxon>
        <taxon>Alveolata</taxon>
        <taxon>Dinophyceae</taxon>
        <taxon>Suessiales</taxon>
        <taxon>Symbiodiniaceae</taxon>
        <taxon>Symbiodinium</taxon>
    </lineage>
</organism>
<evidence type="ECO:0000313" key="2">
    <source>
        <dbReference type="EMBL" id="OLQ10908.1"/>
    </source>
</evidence>
<feature type="compositionally biased region" description="Acidic residues" evidence="1">
    <location>
        <begin position="309"/>
        <end position="322"/>
    </location>
</feature>
<dbReference type="AlphaFoldDB" id="A0A1Q9EU23"/>
<reference evidence="2 3" key="1">
    <citation type="submission" date="2016-02" db="EMBL/GenBank/DDBJ databases">
        <title>Genome analysis of coral dinoflagellate symbionts highlights evolutionary adaptations to a symbiotic lifestyle.</title>
        <authorList>
            <person name="Aranda M."/>
            <person name="Li Y."/>
            <person name="Liew Y.J."/>
            <person name="Baumgarten S."/>
            <person name="Simakov O."/>
            <person name="Wilson M."/>
            <person name="Piel J."/>
            <person name="Ashoor H."/>
            <person name="Bougouffa S."/>
            <person name="Bajic V.B."/>
            <person name="Ryu T."/>
            <person name="Ravasi T."/>
            <person name="Bayer T."/>
            <person name="Micklem G."/>
            <person name="Kim H."/>
            <person name="Bhak J."/>
            <person name="Lajeunesse T.C."/>
            <person name="Voolstra C.R."/>
        </authorList>
    </citation>
    <scope>NUCLEOTIDE SEQUENCE [LARGE SCALE GENOMIC DNA]</scope>
    <source>
        <strain evidence="2 3">CCMP2467</strain>
    </source>
</reference>
<dbReference type="OrthoDB" id="10474126at2759"/>
<dbReference type="Proteomes" id="UP000186817">
    <property type="component" value="Unassembled WGS sequence"/>
</dbReference>
<protein>
    <submittedName>
        <fullName evidence="2">Uncharacterized protein</fullName>
    </submittedName>
</protein>
<feature type="region of interest" description="Disordered" evidence="1">
    <location>
        <begin position="301"/>
        <end position="353"/>
    </location>
</feature>
<accession>A0A1Q9EU23</accession>
<comment type="caution">
    <text evidence="2">The sequence shown here is derived from an EMBL/GenBank/DDBJ whole genome shotgun (WGS) entry which is preliminary data.</text>
</comment>
<feature type="compositionally biased region" description="Basic and acidic residues" evidence="1">
    <location>
        <begin position="338"/>
        <end position="353"/>
    </location>
</feature>
<feature type="compositionally biased region" description="Basic and acidic residues" evidence="1">
    <location>
        <begin position="323"/>
        <end position="332"/>
    </location>
</feature>
<feature type="compositionally biased region" description="Basic residues" evidence="1">
    <location>
        <begin position="185"/>
        <end position="202"/>
    </location>
</feature>
<evidence type="ECO:0000313" key="3">
    <source>
        <dbReference type="Proteomes" id="UP000186817"/>
    </source>
</evidence>
<dbReference type="EMBL" id="LSRX01000069">
    <property type="protein sequence ID" value="OLQ10908.1"/>
    <property type="molecule type" value="Genomic_DNA"/>
</dbReference>
<feature type="region of interest" description="Disordered" evidence="1">
    <location>
        <begin position="168"/>
        <end position="209"/>
    </location>
</feature>
<gene>
    <name evidence="2" type="ORF">AK812_SmicGene5329</name>
</gene>
<feature type="compositionally biased region" description="Basic and acidic residues" evidence="1">
    <location>
        <begin position="168"/>
        <end position="184"/>
    </location>
</feature>
<sequence length="353" mass="40453">MFHVLQLLVAGSAEQRQGVNVHSEDAYLYTTMIERVNTVITALACRGSRDACSFRPNFTRFSLMFTVPCVPAYQAEIYMTAHMRSTFHPSDRKCCLIMPHLDSTLQRFEEAGLGKYVLPDVQKRYMLRPAAGSLGKLTAKINRERVAGSTELGSQKLYQVLKRELEEAGLEGPKHTNADPESNRSKKRRAHQERLAKAKARASRPSTPSHIVPKALFQQNASEEEIEEARRAAEAAEVCAMQAENRLTQVRKTRQTRMTEFKQANAIVEEVQRQESLRQTRRTMRQTLAVKCPFMTASGHPFWQMSSMDEVDEEEEKEELDEKEPKKSSKENFEEEKFEAKQFEEMEKGETRV</sequence>
<name>A0A1Q9EU23_SYMMI</name>
<evidence type="ECO:0000256" key="1">
    <source>
        <dbReference type="SAM" id="MobiDB-lite"/>
    </source>
</evidence>